<dbReference type="InterPro" id="IPR037217">
    <property type="entry name" value="Trp/Indoleamine_2_3_dOase-like"/>
</dbReference>
<accession>A0A2P2FGE5</accession>
<dbReference type="Proteomes" id="UP000256220">
    <property type="component" value="Unassembled WGS sequence"/>
</dbReference>
<protein>
    <recommendedName>
        <fullName evidence="3">Monodechloroaminopyrrolnitrin synthase PrnB</fullName>
    </recommendedName>
</protein>
<dbReference type="GO" id="GO:0019441">
    <property type="term" value="P:L-tryptophan catabolic process to kynurenine"/>
    <property type="evidence" value="ECO:0007669"/>
    <property type="project" value="InterPro"/>
</dbReference>
<gene>
    <name evidence="1" type="ORF">BB31_39575</name>
</gene>
<proteinExistence type="predicted"/>
<dbReference type="Pfam" id="PF08933">
    <property type="entry name" value="PrnB"/>
    <property type="match status" value="1"/>
</dbReference>
<reference evidence="1 2" key="1">
    <citation type="journal article" date="2014" name="Genome Announc.">
        <title>Draft Genome Sequence of Amycolatopsis lurida NRRL 2430, Producer of the Glycopeptide Family Antibiotic Ristocetin.</title>
        <authorList>
            <person name="Kwun M.J."/>
            <person name="Hong H.J."/>
        </authorList>
    </citation>
    <scope>NUCLEOTIDE SEQUENCE [LARGE SCALE GENOMIC DNA]</scope>
    <source>
        <strain evidence="1 2">NRRL 2430</strain>
    </source>
</reference>
<sequence>MSILNFPDYNSGIPDDAVAELDPLHADAVCARLPAMNERADLPAVCSALRTIIPTLDQIAAFNPLECLAAMRDIGILLGSVRRHGAQPVFAVPEIEPVLLELASRTDLVPRDTVHHYTCWNPRGVRQRMYTGDPQETHLIDSVRNAMPRLGAAVTICARLVRLDPAAPVFAESLDILADHLHGMVTSISDVMAHVSPVYFARGLRPYFDAITVAGADYLGPAAANMPLALIDVALWASDRGDESYDCFHRESIAYSLPPWRRLYAAWQYGPSLAQVISAAIARDGNDDGQPQAAAEALCRALRVLIMFRGKHVTIARRAYEEEVGLYQEGSGGGTVELLARILRLTRDIAAEVGVRHSQGLTAVVRRSG</sequence>
<dbReference type="Gene3D" id="1.20.58.480">
    <property type="match status" value="1"/>
</dbReference>
<dbReference type="GO" id="GO:0020037">
    <property type="term" value="F:heme binding"/>
    <property type="evidence" value="ECO:0007669"/>
    <property type="project" value="InterPro"/>
</dbReference>
<organism evidence="1 2">
    <name type="scientific">Amycolatopsis lurida NRRL 2430</name>
    <dbReference type="NCBI Taxonomy" id="1460371"/>
    <lineage>
        <taxon>Bacteria</taxon>
        <taxon>Bacillati</taxon>
        <taxon>Actinomycetota</taxon>
        <taxon>Actinomycetes</taxon>
        <taxon>Pseudonocardiales</taxon>
        <taxon>Pseudonocardiaceae</taxon>
        <taxon>Amycolatopsis</taxon>
    </lineage>
</organism>
<comment type="caution">
    <text evidence="1">The sequence shown here is derived from an EMBL/GenBank/DDBJ whole genome shotgun (WGS) entry which is preliminary data.</text>
</comment>
<dbReference type="GO" id="GO:0046872">
    <property type="term" value="F:metal ion binding"/>
    <property type="evidence" value="ECO:0007669"/>
    <property type="project" value="InterPro"/>
</dbReference>
<dbReference type="Gene3D" id="1.20.58.1320">
    <property type="match status" value="1"/>
</dbReference>
<evidence type="ECO:0008006" key="3">
    <source>
        <dbReference type="Google" id="ProtNLM"/>
    </source>
</evidence>
<dbReference type="InterPro" id="IPR015029">
    <property type="entry name" value="PrnB"/>
</dbReference>
<evidence type="ECO:0000313" key="1">
    <source>
        <dbReference type="EMBL" id="KFU75803.1"/>
    </source>
</evidence>
<name>A0A2P2FGE5_AMYLU</name>
<dbReference type="AlphaFoldDB" id="A0A2P2FGE5"/>
<dbReference type="SUPFAM" id="SSF140959">
    <property type="entry name" value="Indolic compounds 2,3-dioxygenase-like"/>
    <property type="match status" value="1"/>
</dbReference>
<evidence type="ECO:0000313" key="2">
    <source>
        <dbReference type="Proteomes" id="UP000256220"/>
    </source>
</evidence>
<dbReference type="EMBL" id="JFBM01000055">
    <property type="protein sequence ID" value="KFU75803.1"/>
    <property type="molecule type" value="Genomic_DNA"/>
</dbReference>
<keyword evidence="2" id="KW-1185">Reference proteome</keyword>